<dbReference type="PANTHER" id="PTHR35105">
    <property type="entry name" value="EXPRESSED PROTEIN"/>
    <property type="match status" value="1"/>
</dbReference>
<dbReference type="Proteomes" id="UP001190700">
    <property type="component" value="Unassembled WGS sequence"/>
</dbReference>
<keyword evidence="1" id="KW-1133">Transmembrane helix</keyword>
<keyword evidence="4" id="KW-1185">Reference proteome</keyword>
<evidence type="ECO:0000313" key="4">
    <source>
        <dbReference type="Proteomes" id="UP001190700"/>
    </source>
</evidence>
<accession>A0AAE0FT38</accession>
<dbReference type="AlphaFoldDB" id="A0AAE0FT38"/>
<dbReference type="Gene3D" id="3.90.550.10">
    <property type="entry name" value="Spore Coat Polysaccharide Biosynthesis Protein SpsA, Chain A"/>
    <property type="match status" value="1"/>
</dbReference>
<dbReference type="SUPFAM" id="SSF53448">
    <property type="entry name" value="Nucleotide-diphospho-sugar transferases"/>
    <property type="match status" value="1"/>
</dbReference>
<evidence type="ECO:0000313" key="3">
    <source>
        <dbReference type="EMBL" id="KAK3265389.1"/>
    </source>
</evidence>
<sequence length="395" mass="44212">MSLIKCDQNSPASLTPSKTIPFPVFIGYDTNEDIAFEVAKFSMKRRSSIPLDVQRINQIDLEQRGIWTREQDPKQSTQFTYSRFYIPYLQNYKGWAYFCDDDFLWLGDFAELAEFCDDKYAIVCVQHDYKPTETSKLRGCEQALYPRKNWSSSFLINCGHPANAACTLNLLNEAPAGGYLHRFTWIKDDDLIGELPFKWNFLVGWHDKFTADQGLPGAVHYTLGGPWYPDYREAEGNVTDYAAEWMEELKAYEKSLPSKRLLSPHELYSEHGNKPLAGYANSDATYNEDEHWLWFGGSLLAGGGMQCCGTVVKTYSQGGSIPMPISGHVRPTITKMSKATSITRASSEPSIPDDDRSFINKTAESMSGANILLLNALAVIGFGIGIGIGTSSTLK</sequence>
<name>A0AAE0FT38_9CHLO</name>
<gene>
    <name evidence="3" type="ORF">CYMTET_25924</name>
    <name evidence="2" type="ORF">CYMTET_29281</name>
</gene>
<protein>
    <recommendedName>
        <fullName evidence="5">Glycosyltransferase</fullName>
    </recommendedName>
</protein>
<reference evidence="3 4" key="1">
    <citation type="journal article" date="2015" name="Genome Biol. Evol.">
        <title>Comparative Genomics of a Bacterivorous Green Alga Reveals Evolutionary Causalities and Consequences of Phago-Mixotrophic Mode of Nutrition.</title>
        <authorList>
            <person name="Burns J.A."/>
            <person name="Paasch A."/>
            <person name="Narechania A."/>
            <person name="Kim E."/>
        </authorList>
    </citation>
    <scope>NUCLEOTIDE SEQUENCE [LARGE SCALE GENOMIC DNA]</scope>
    <source>
        <strain evidence="3">PLY_AMNH</strain>
    </source>
</reference>
<organism evidence="3 4">
    <name type="scientific">Cymbomonas tetramitiformis</name>
    <dbReference type="NCBI Taxonomy" id="36881"/>
    <lineage>
        <taxon>Eukaryota</taxon>
        <taxon>Viridiplantae</taxon>
        <taxon>Chlorophyta</taxon>
        <taxon>Pyramimonadophyceae</taxon>
        <taxon>Pyramimonadales</taxon>
        <taxon>Pyramimonadaceae</taxon>
        <taxon>Cymbomonas</taxon>
    </lineage>
</organism>
<dbReference type="InterPro" id="IPR029044">
    <property type="entry name" value="Nucleotide-diphossugar_trans"/>
</dbReference>
<reference evidence="3" key="2">
    <citation type="submission" date="2023-06" db="EMBL/GenBank/DDBJ databases">
        <title>Long-read-based genome assembly of the green algal bacterivore Cymbomonas tetramitiformis.</title>
        <authorList>
            <person name="Gyaltshen Y."/>
            <person name="Rozenberg A."/>
            <person name="Paasch A."/>
            <person name="Burns J.A."/>
            <person name="Warring S."/>
            <person name="Larson R."/>
            <person name="Maurer-Alcala X."/>
            <person name="Dacks J."/>
            <person name="Kim E."/>
        </authorList>
    </citation>
    <scope>NUCLEOTIDE SEQUENCE</scope>
    <source>
        <strain evidence="3">PLY_AMNH</strain>
    </source>
</reference>
<dbReference type="EMBL" id="LGRX02013949">
    <property type="protein sequence ID" value="KAK3265389.1"/>
    <property type="molecule type" value="Genomic_DNA"/>
</dbReference>
<keyword evidence="1" id="KW-0812">Transmembrane</keyword>
<evidence type="ECO:0000256" key="1">
    <source>
        <dbReference type="SAM" id="Phobius"/>
    </source>
</evidence>
<dbReference type="PANTHER" id="PTHR35105:SF7">
    <property type="entry name" value="PROTEIN CDI-LIKE"/>
    <property type="match status" value="1"/>
</dbReference>
<comment type="caution">
    <text evidence="3">The sequence shown here is derived from an EMBL/GenBank/DDBJ whole genome shotgun (WGS) entry which is preliminary data.</text>
</comment>
<evidence type="ECO:0000313" key="2">
    <source>
        <dbReference type="EMBL" id="KAK3261831.1"/>
    </source>
</evidence>
<evidence type="ECO:0008006" key="5">
    <source>
        <dbReference type="Google" id="ProtNLM"/>
    </source>
</evidence>
<proteinExistence type="predicted"/>
<keyword evidence="1" id="KW-0472">Membrane</keyword>
<feature type="transmembrane region" description="Helical" evidence="1">
    <location>
        <begin position="371"/>
        <end position="394"/>
    </location>
</feature>
<dbReference type="EMBL" id="LGRX02016627">
    <property type="protein sequence ID" value="KAK3261831.1"/>
    <property type="molecule type" value="Genomic_DNA"/>
</dbReference>